<comment type="similarity">
    <text evidence="1 2">Belongs to the cytochrome P450 family.</text>
</comment>
<dbReference type="Gene3D" id="1.10.630.10">
    <property type="entry name" value="Cytochrome P450"/>
    <property type="match status" value="2"/>
</dbReference>
<keyword evidence="2" id="KW-0560">Oxidoreductase</keyword>
<dbReference type="PANTHER" id="PTHR47950:SF6">
    <property type="entry name" value="CYTOCHROME P450"/>
    <property type="match status" value="1"/>
</dbReference>
<dbReference type="Pfam" id="PF00067">
    <property type="entry name" value="p450"/>
    <property type="match status" value="2"/>
</dbReference>
<keyword evidence="2" id="KW-0503">Monooxygenase</keyword>
<sequence length="206" mass="23758">MVDFLRKKEGKRVQIREVVLVYSFKVLANIYFSKDIIDIDQGGRRVFELVRKIMGLFTTLNISDLYPILGSLDLQGLSRKSNECSIRIQELWENLIKERREGRKDAGEDDDLSKGKDFLDALLDGGYSDEQIHIIFLFLPFGSGRRICAGIPMVGKIVPLALAHLIHNFDWSLPNNMLPDELDMDERYGITMMKEQPLELVPKWKK</sequence>
<accession>A0AAV1RPN1</accession>
<dbReference type="GO" id="GO:0005506">
    <property type="term" value="F:iron ion binding"/>
    <property type="evidence" value="ECO:0007669"/>
    <property type="project" value="InterPro"/>
</dbReference>
<evidence type="ECO:0000256" key="1">
    <source>
        <dbReference type="ARBA" id="ARBA00010617"/>
    </source>
</evidence>
<gene>
    <name evidence="3" type="ORF">DCAF_LOCUS12236</name>
</gene>
<dbReference type="PANTHER" id="PTHR47950">
    <property type="entry name" value="CYTOCHROME P450, FAMILY 76, SUBFAMILY C, POLYPEPTIDE 5-RELATED"/>
    <property type="match status" value="1"/>
</dbReference>
<dbReference type="InterPro" id="IPR001128">
    <property type="entry name" value="Cyt_P450"/>
</dbReference>
<dbReference type="GO" id="GO:0004497">
    <property type="term" value="F:monooxygenase activity"/>
    <property type="evidence" value="ECO:0007669"/>
    <property type="project" value="UniProtKB-KW"/>
</dbReference>
<evidence type="ECO:0000313" key="3">
    <source>
        <dbReference type="EMBL" id="CAK7337209.1"/>
    </source>
</evidence>
<name>A0AAV1RPN1_9ROSI</name>
<dbReference type="Proteomes" id="UP001314170">
    <property type="component" value="Unassembled WGS sequence"/>
</dbReference>
<protein>
    <recommendedName>
        <fullName evidence="5">Cytochrome P450</fullName>
    </recommendedName>
</protein>
<evidence type="ECO:0000313" key="4">
    <source>
        <dbReference type="Proteomes" id="UP001314170"/>
    </source>
</evidence>
<dbReference type="InterPro" id="IPR017972">
    <property type="entry name" value="Cyt_P450_CS"/>
</dbReference>
<dbReference type="InterPro" id="IPR036396">
    <property type="entry name" value="Cyt_P450_sf"/>
</dbReference>
<dbReference type="SUPFAM" id="SSF48264">
    <property type="entry name" value="Cytochrome P450"/>
    <property type="match status" value="1"/>
</dbReference>
<dbReference type="AlphaFoldDB" id="A0AAV1RPN1"/>
<keyword evidence="2" id="KW-0408">Iron</keyword>
<dbReference type="EMBL" id="CAWUPB010001010">
    <property type="protein sequence ID" value="CAK7337209.1"/>
    <property type="molecule type" value="Genomic_DNA"/>
</dbReference>
<organism evidence="3 4">
    <name type="scientific">Dovyalis caffra</name>
    <dbReference type="NCBI Taxonomy" id="77055"/>
    <lineage>
        <taxon>Eukaryota</taxon>
        <taxon>Viridiplantae</taxon>
        <taxon>Streptophyta</taxon>
        <taxon>Embryophyta</taxon>
        <taxon>Tracheophyta</taxon>
        <taxon>Spermatophyta</taxon>
        <taxon>Magnoliopsida</taxon>
        <taxon>eudicotyledons</taxon>
        <taxon>Gunneridae</taxon>
        <taxon>Pentapetalae</taxon>
        <taxon>rosids</taxon>
        <taxon>fabids</taxon>
        <taxon>Malpighiales</taxon>
        <taxon>Salicaceae</taxon>
        <taxon>Flacourtieae</taxon>
        <taxon>Dovyalis</taxon>
    </lineage>
</organism>
<dbReference type="GO" id="GO:0020037">
    <property type="term" value="F:heme binding"/>
    <property type="evidence" value="ECO:0007669"/>
    <property type="project" value="InterPro"/>
</dbReference>
<keyword evidence="2" id="KW-0349">Heme</keyword>
<keyword evidence="4" id="KW-1185">Reference proteome</keyword>
<evidence type="ECO:0000256" key="2">
    <source>
        <dbReference type="RuleBase" id="RU000461"/>
    </source>
</evidence>
<dbReference type="GO" id="GO:0016705">
    <property type="term" value="F:oxidoreductase activity, acting on paired donors, with incorporation or reduction of molecular oxygen"/>
    <property type="evidence" value="ECO:0007669"/>
    <property type="project" value="InterPro"/>
</dbReference>
<comment type="caution">
    <text evidence="3">The sequence shown here is derived from an EMBL/GenBank/DDBJ whole genome shotgun (WGS) entry which is preliminary data.</text>
</comment>
<evidence type="ECO:0008006" key="5">
    <source>
        <dbReference type="Google" id="ProtNLM"/>
    </source>
</evidence>
<dbReference type="PROSITE" id="PS00086">
    <property type="entry name" value="CYTOCHROME_P450"/>
    <property type="match status" value="1"/>
</dbReference>
<keyword evidence="2" id="KW-0479">Metal-binding</keyword>
<proteinExistence type="inferred from homology"/>
<reference evidence="3 4" key="1">
    <citation type="submission" date="2024-01" db="EMBL/GenBank/DDBJ databases">
        <authorList>
            <person name="Waweru B."/>
        </authorList>
    </citation>
    <scope>NUCLEOTIDE SEQUENCE [LARGE SCALE GENOMIC DNA]</scope>
</reference>